<dbReference type="KEGG" id="bsc:COCSADRAFT_28172"/>
<dbReference type="EMBL" id="KB445646">
    <property type="protein sequence ID" value="EMD62699.1"/>
    <property type="molecule type" value="Genomic_DNA"/>
</dbReference>
<evidence type="ECO:0000313" key="4">
    <source>
        <dbReference type="Proteomes" id="UP000016934"/>
    </source>
</evidence>
<evidence type="ECO:0000256" key="2">
    <source>
        <dbReference type="SAM" id="Phobius"/>
    </source>
</evidence>
<accession>M2R6D5</accession>
<gene>
    <name evidence="3" type="ORF">COCSADRAFT_28172</name>
</gene>
<organism evidence="3 4">
    <name type="scientific">Cochliobolus sativus (strain ND90Pr / ATCC 201652)</name>
    <name type="common">Common root rot and spot blotch fungus</name>
    <name type="synonym">Bipolaris sorokiniana</name>
    <dbReference type="NCBI Taxonomy" id="665912"/>
    <lineage>
        <taxon>Eukaryota</taxon>
        <taxon>Fungi</taxon>
        <taxon>Dikarya</taxon>
        <taxon>Ascomycota</taxon>
        <taxon>Pezizomycotina</taxon>
        <taxon>Dothideomycetes</taxon>
        <taxon>Pleosporomycetidae</taxon>
        <taxon>Pleosporales</taxon>
        <taxon>Pleosporineae</taxon>
        <taxon>Pleosporaceae</taxon>
        <taxon>Bipolaris</taxon>
    </lineage>
</organism>
<proteinExistence type="predicted"/>
<dbReference type="Proteomes" id="UP000016934">
    <property type="component" value="Unassembled WGS sequence"/>
</dbReference>
<keyword evidence="2" id="KW-0812">Transmembrane</keyword>
<dbReference type="AlphaFoldDB" id="M2R6D5"/>
<evidence type="ECO:0000313" key="3">
    <source>
        <dbReference type="EMBL" id="EMD62699.1"/>
    </source>
</evidence>
<dbReference type="OrthoDB" id="10391054at2759"/>
<dbReference type="RefSeq" id="XP_007701560.1">
    <property type="nucleotide sequence ID" value="XM_007703370.1"/>
</dbReference>
<dbReference type="GeneID" id="19135819"/>
<keyword evidence="2" id="KW-1133">Transmembrane helix</keyword>
<sequence length="152" mass="17100">MINTSISPEGESTDRQAVRIAELEDKLATYEARNYERNRKIRGCATIMLSGLSLFIFTSKALHLDVWLSMTFLIAFMIAGATLCDIMVKQGQNIPEQRSDRINACNCNQCQKSTTALRGGKARNERCMGYMNLTTNNYRLLLGSQQIESYTA</sequence>
<keyword evidence="4" id="KW-1185">Reference proteome</keyword>
<reference evidence="4" key="2">
    <citation type="journal article" date="2013" name="PLoS Genet.">
        <title>Comparative genome structure, secondary metabolite, and effector coding capacity across Cochliobolus pathogens.</title>
        <authorList>
            <person name="Condon B.J."/>
            <person name="Leng Y."/>
            <person name="Wu D."/>
            <person name="Bushley K.E."/>
            <person name="Ohm R.A."/>
            <person name="Otillar R."/>
            <person name="Martin J."/>
            <person name="Schackwitz W."/>
            <person name="Grimwood J."/>
            <person name="MohdZainudin N."/>
            <person name="Xue C."/>
            <person name="Wang R."/>
            <person name="Manning V.A."/>
            <person name="Dhillon B."/>
            <person name="Tu Z.J."/>
            <person name="Steffenson B.J."/>
            <person name="Salamov A."/>
            <person name="Sun H."/>
            <person name="Lowry S."/>
            <person name="LaButti K."/>
            <person name="Han J."/>
            <person name="Copeland A."/>
            <person name="Lindquist E."/>
            <person name="Barry K."/>
            <person name="Schmutz J."/>
            <person name="Baker S.E."/>
            <person name="Ciuffetti L.M."/>
            <person name="Grigoriev I.V."/>
            <person name="Zhong S."/>
            <person name="Turgeon B.G."/>
        </authorList>
    </citation>
    <scope>NUCLEOTIDE SEQUENCE [LARGE SCALE GENOMIC DNA]</scope>
    <source>
        <strain evidence="4">ND90Pr / ATCC 201652</strain>
    </source>
</reference>
<keyword evidence="2" id="KW-0472">Membrane</keyword>
<feature type="transmembrane region" description="Helical" evidence="2">
    <location>
        <begin position="43"/>
        <end position="61"/>
    </location>
</feature>
<feature type="transmembrane region" description="Helical" evidence="2">
    <location>
        <begin position="67"/>
        <end position="88"/>
    </location>
</feature>
<dbReference type="HOGENOM" id="CLU_144915_0_0_1"/>
<evidence type="ECO:0000256" key="1">
    <source>
        <dbReference type="SAM" id="Coils"/>
    </source>
</evidence>
<feature type="coiled-coil region" evidence="1">
    <location>
        <begin position="13"/>
        <end position="40"/>
    </location>
</feature>
<keyword evidence="1" id="KW-0175">Coiled coil</keyword>
<protein>
    <submittedName>
        <fullName evidence="3">Uncharacterized protein</fullName>
    </submittedName>
</protein>
<name>M2R6D5_COCSN</name>
<reference evidence="3 4" key="1">
    <citation type="journal article" date="2012" name="PLoS Pathog.">
        <title>Diverse lifestyles and strategies of plant pathogenesis encoded in the genomes of eighteen Dothideomycetes fungi.</title>
        <authorList>
            <person name="Ohm R.A."/>
            <person name="Feau N."/>
            <person name="Henrissat B."/>
            <person name="Schoch C.L."/>
            <person name="Horwitz B.A."/>
            <person name="Barry K.W."/>
            <person name="Condon B.J."/>
            <person name="Copeland A.C."/>
            <person name="Dhillon B."/>
            <person name="Glaser F."/>
            <person name="Hesse C.N."/>
            <person name="Kosti I."/>
            <person name="LaButti K."/>
            <person name="Lindquist E.A."/>
            <person name="Lucas S."/>
            <person name="Salamov A.A."/>
            <person name="Bradshaw R.E."/>
            <person name="Ciuffetti L."/>
            <person name="Hamelin R.C."/>
            <person name="Kema G.H.J."/>
            <person name="Lawrence C."/>
            <person name="Scott J.A."/>
            <person name="Spatafora J.W."/>
            <person name="Turgeon B.G."/>
            <person name="de Wit P.J.G.M."/>
            <person name="Zhong S."/>
            <person name="Goodwin S.B."/>
            <person name="Grigoriev I.V."/>
        </authorList>
    </citation>
    <scope>NUCLEOTIDE SEQUENCE [LARGE SCALE GENOMIC DNA]</scope>
    <source>
        <strain evidence="4">ND90Pr / ATCC 201652</strain>
    </source>
</reference>